<dbReference type="Gene3D" id="3.40.50.720">
    <property type="entry name" value="NAD(P)-binding Rossmann-like Domain"/>
    <property type="match status" value="1"/>
</dbReference>
<evidence type="ECO:0000313" key="3">
    <source>
        <dbReference type="EMBL" id="KAF9693928.1"/>
    </source>
</evidence>
<comment type="similarity">
    <text evidence="1">Belongs to the short-chain dehydrogenases/reductases (SDR) family.</text>
</comment>
<evidence type="ECO:0000256" key="2">
    <source>
        <dbReference type="ARBA" id="ARBA00023002"/>
    </source>
</evidence>
<dbReference type="InterPro" id="IPR036291">
    <property type="entry name" value="NAD(P)-bd_dom_sf"/>
</dbReference>
<dbReference type="Proteomes" id="UP000651452">
    <property type="component" value="Unassembled WGS sequence"/>
</dbReference>
<comment type="caution">
    <text evidence="3">The sequence shown here is derived from an EMBL/GenBank/DDBJ whole genome shotgun (WGS) entry which is preliminary data.</text>
</comment>
<dbReference type="AlphaFoldDB" id="A0A8H7IZF0"/>
<proteinExistence type="inferred from homology"/>
<dbReference type="OrthoDB" id="37659at2759"/>
<dbReference type="Pfam" id="PF00106">
    <property type="entry name" value="adh_short"/>
    <property type="match status" value="1"/>
</dbReference>
<organism evidence="3 4">
    <name type="scientific">Ascochyta lentis</name>
    <dbReference type="NCBI Taxonomy" id="205686"/>
    <lineage>
        <taxon>Eukaryota</taxon>
        <taxon>Fungi</taxon>
        <taxon>Dikarya</taxon>
        <taxon>Ascomycota</taxon>
        <taxon>Pezizomycotina</taxon>
        <taxon>Dothideomycetes</taxon>
        <taxon>Pleosporomycetidae</taxon>
        <taxon>Pleosporales</taxon>
        <taxon>Pleosporineae</taxon>
        <taxon>Didymellaceae</taxon>
        <taxon>Ascochyta</taxon>
    </lineage>
</organism>
<sequence>MTSIYISDSDLTHIKGQVVIITGIYSHIPFVSVAYIIPGASSDIGLSTLRRVLKHGGKAFVSDLNPLSEPEKSSVPFLKVDVTSWTKQVVSFKAAEEKYGHLDHVFANVGIGPSFSLLEDEVNMRGDLIAPKRNTIEVNLIGCIYTVKLGINYLGKNPRGGSIVATSSASSFARFPRTDYTTTKHAVLGIVRSLYEQSHPNIPICVNAVAPAWTATAILPSEIMESL</sequence>
<dbReference type="PRINTS" id="PR00081">
    <property type="entry name" value="GDHRDH"/>
</dbReference>
<accession>A0A8H7IZF0</accession>
<keyword evidence="4" id="KW-1185">Reference proteome</keyword>
<gene>
    <name evidence="3" type="ORF">EKO04_008095</name>
</gene>
<protein>
    <recommendedName>
        <fullName evidence="5">NAD(P)-binding protein</fullName>
    </recommendedName>
</protein>
<keyword evidence="2" id="KW-0560">Oxidoreductase</keyword>
<evidence type="ECO:0008006" key="5">
    <source>
        <dbReference type="Google" id="ProtNLM"/>
    </source>
</evidence>
<dbReference type="EMBL" id="RZGK01000014">
    <property type="protein sequence ID" value="KAF9693928.1"/>
    <property type="molecule type" value="Genomic_DNA"/>
</dbReference>
<dbReference type="InterPro" id="IPR002347">
    <property type="entry name" value="SDR_fam"/>
</dbReference>
<dbReference type="GO" id="GO:0016491">
    <property type="term" value="F:oxidoreductase activity"/>
    <property type="evidence" value="ECO:0007669"/>
    <property type="project" value="UniProtKB-KW"/>
</dbReference>
<evidence type="ECO:0000313" key="4">
    <source>
        <dbReference type="Proteomes" id="UP000651452"/>
    </source>
</evidence>
<dbReference type="PANTHER" id="PTHR43180:SF11">
    <property type="entry name" value="NAD(P)-BINDING PROTEIN"/>
    <property type="match status" value="1"/>
</dbReference>
<evidence type="ECO:0000256" key="1">
    <source>
        <dbReference type="ARBA" id="ARBA00006484"/>
    </source>
</evidence>
<reference evidence="3" key="2">
    <citation type="submission" date="2020-09" db="EMBL/GenBank/DDBJ databases">
        <title>Reference genome assembly for Australian Ascochyta lentis isolate Al4.</title>
        <authorList>
            <person name="Lee R.C."/>
            <person name="Farfan-Caceres L.M."/>
            <person name="Debler J.W."/>
            <person name="Williams A.H."/>
            <person name="Henares B.M."/>
        </authorList>
    </citation>
    <scope>NUCLEOTIDE SEQUENCE</scope>
    <source>
        <strain evidence="3">Al4</strain>
    </source>
</reference>
<reference evidence="3" key="1">
    <citation type="submission" date="2018-12" db="EMBL/GenBank/DDBJ databases">
        <authorList>
            <person name="Syme R.A."/>
            <person name="Farfan-Caceres L."/>
            <person name="Lichtenzveig J."/>
        </authorList>
    </citation>
    <scope>NUCLEOTIDE SEQUENCE</scope>
    <source>
        <strain evidence="3">Al4</strain>
    </source>
</reference>
<dbReference type="PANTHER" id="PTHR43180">
    <property type="entry name" value="3-OXOACYL-(ACYL-CARRIER-PROTEIN) REDUCTASE (AFU_ORTHOLOGUE AFUA_6G11210)"/>
    <property type="match status" value="1"/>
</dbReference>
<dbReference type="SUPFAM" id="SSF51735">
    <property type="entry name" value="NAD(P)-binding Rossmann-fold domains"/>
    <property type="match status" value="1"/>
</dbReference>
<name>A0A8H7IZF0_9PLEO</name>